<reference evidence="2 3" key="1">
    <citation type="journal article" date="2013" name="BMC Genomics">
        <title>Reconstruction of the lipid metabolism for the microalga Monoraphidium neglectum from its genome sequence reveals characteristics suitable for biofuel production.</title>
        <authorList>
            <person name="Bogen C."/>
            <person name="Al-Dilaimi A."/>
            <person name="Albersmeier A."/>
            <person name="Wichmann J."/>
            <person name="Grundmann M."/>
            <person name="Rupp O."/>
            <person name="Lauersen K.J."/>
            <person name="Blifernez-Klassen O."/>
            <person name="Kalinowski J."/>
            <person name="Goesmann A."/>
            <person name="Mussgnug J.H."/>
            <person name="Kruse O."/>
        </authorList>
    </citation>
    <scope>NUCLEOTIDE SEQUENCE [LARGE SCALE GENOMIC DNA]</scope>
    <source>
        <strain evidence="2 3">SAG 48.87</strain>
    </source>
</reference>
<name>A0A0D2JB57_9CHLO</name>
<evidence type="ECO:0000313" key="2">
    <source>
        <dbReference type="EMBL" id="KIY96987.1"/>
    </source>
</evidence>
<dbReference type="SMART" id="SM00450">
    <property type="entry name" value="RHOD"/>
    <property type="match status" value="1"/>
</dbReference>
<evidence type="ECO:0000313" key="3">
    <source>
        <dbReference type="Proteomes" id="UP000054498"/>
    </source>
</evidence>
<accession>A0A0D2JB57</accession>
<dbReference type="Gene3D" id="3.40.250.10">
    <property type="entry name" value="Rhodanese-like domain"/>
    <property type="match status" value="1"/>
</dbReference>
<dbReference type="Pfam" id="PF00581">
    <property type="entry name" value="Rhodanese"/>
    <property type="match status" value="1"/>
</dbReference>
<dbReference type="PROSITE" id="PS50206">
    <property type="entry name" value="RHODANESE_3"/>
    <property type="match status" value="1"/>
</dbReference>
<feature type="domain" description="Rhodanese" evidence="1">
    <location>
        <begin position="49"/>
        <end position="144"/>
    </location>
</feature>
<dbReference type="RefSeq" id="XP_013896007.1">
    <property type="nucleotide sequence ID" value="XM_014040553.1"/>
</dbReference>
<dbReference type="GeneID" id="25728191"/>
<dbReference type="SUPFAM" id="SSF52821">
    <property type="entry name" value="Rhodanese/Cell cycle control phosphatase"/>
    <property type="match status" value="1"/>
</dbReference>
<dbReference type="InterPro" id="IPR001763">
    <property type="entry name" value="Rhodanese-like_dom"/>
</dbReference>
<dbReference type="Proteomes" id="UP000054498">
    <property type="component" value="Unassembled WGS sequence"/>
</dbReference>
<proteinExistence type="predicted"/>
<keyword evidence="3" id="KW-1185">Reference proteome</keyword>
<organism evidence="2 3">
    <name type="scientific">Monoraphidium neglectum</name>
    <dbReference type="NCBI Taxonomy" id="145388"/>
    <lineage>
        <taxon>Eukaryota</taxon>
        <taxon>Viridiplantae</taxon>
        <taxon>Chlorophyta</taxon>
        <taxon>core chlorophytes</taxon>
        <taxon>Chlorophyceae</taxon>
        <taxon>CS clade</taxon>
        <taxon>Sphaeropleales</taxon>
        <taxon>Selenastraceae</taxon>
        <taxon>Monoraphidium</taxon>
    </lineage>
</organism>
<dbReference type="EMBL" id="KK102758">
    <property type="protein sequence ID" value="KIY96987.1"/>
    <property type="molecule type" value="Genomic_DNA"/>
</dbReference>
<evidence type="ECO:0000259" key="1">
    <source>
        <dbReference type="PROSITE" id="PS50206"/>
    </source>
</evidence>
<protein>
    <recommendedName>
        <fullName evidence="1">Rhodanese domain-containing protein</fullName>
    </recommendedName>
</protein>
<sequence>MSSSISESALLPADERRARLEQFCNTLRDETFVGVPEVTAQQLRDKLDGGGGVVLVDVRTPEEQQVSMIPGPPGFVVTRAQFEADPGKWRGCQAVCSCTVGYRSGQYAQKLLTSSAVTDAGLSGAANLRGGILAYTQAGLPLVDPATGEATQRVHVYAPRWAFHGEGYTPVAFNRPLLSMLKEAVFNALGLGKAKPV</sequence>
<dbReference type="KEGG" id="mng:MNEG_10975"/>
<dbReference type="OrthoDB" id="566238at2759"/>
<dbReference type="STRING" id="145388.A0A0D2JB57"/>
<dbReference type="InterPro" id="IPR036873">
    <property type="entry name" value="Rhodanese-like_dom_sf"/>
</dbReference>
<dbReference type="AlphaFoldDB" id="A0A0D2JB57"/>
<gene>
    <name evidence="2" type="ORF">MNEG_10975</name>
</gene>